<evidence type="ECO:0000256" key="1">
    <source>
        <dbReference type="SAM" id="SignalP"/>
    </source>
</evidence>
<evidence type="ECO:0000313" key="2">
    <source>
        <dbReference type="EMBL" id="AFY80969.1"/>
    </source>
</evidence>
<protein>
    <submittedName>
        <fullName evidence="2">Uncharacterized protein</fullName>
    </submittedName>
</protein>
<dbReference type="AlphaFoldDB" id="K9TG14"/>
<proteinExistence type="predicted"/>
<name>K9TG14_9CYAN</name>
<organism evidence="2 3">
    <name type="scientific">Oscillatoria acuminata PCC 6304</name>
    <dbReference type="NCBI Taxonomy" id="56110"/>
    <lineage>
        <taxon>Bacteria</taxon>
        <taxon>Bacillati</taxon>
        <taxon>Cyanobacteriota</taxon>
        <taxon>Cyanophyceae</taxon>
        <taxon>Oscillatoriophycideae</taxon>
        <taxon>Oscillatoriales</taxon>
        <taxon>Oscillatoriaceae</taxon>
        <taxon>Oscillatoria</taxon>
    </lineage>
</organism>
<dbReference type="EMBL" id="CP003607">
    <property type="protein sequence ID" value="AFY80969.1"/>
    <property type="molecule type" value="Genomic_DNA"/>
</dbReference>
<dbReference type="Proteomes" id="UP000010367">
    <property type="component" value="Chromosome"/>
</dbReference>
<dbReference type="HOGENOM" id="CLU_1823425_0_0_3"/>
<feature type="chain" id="PRO_5003935842" evidence="1">
    <location>
        <begin position="25"/>
        <end position="141"/>
    </location>
</feature>
<feature type="signal peptide" evidence="1">
    <location>
        <begin position="1"/>
        <end position="24"/>
    </location>
</feature>
<keyword evidence="3" id="KW-1185">Reference proteome</keyword>
<sequence>MFEKFRSFRAFHPVAIALTPMAIAAGVFQFSTPAAHANLSIVIDRGISIQVGQPRTVHYGHPGVYPGQYNPYSPPNYYPQYHPRRGQPTIRNSTLINPTVIDSRIENSTLINPVIIDSQNRNRTLVQPRTNQIRGVLPGSL</sequence>
<gene>
    <name evidence="2" type="ORF">Oscil6304_1255</name>
</gene>
<dbReference type="RefSeq" id="WP_015147617.1">
    <property type="nucleotide sequence ID" value="NC_019693.1"/>
</dbReference>
<evidence type="ECO:0000313" key="3">
    <source>
        <dbReference type="Proteomes" id="UP000010367"/>
    </source>
</evidence>
<keyword evidence="1" id="KW-0732">Signal</keyword>
<dbReference type="InParanoid" id="K9TG14"/>
<reference evidence="2 3" key="1">
    <citation type="submission" date="2012-06" db="EMBL/GenBank/DDBJ databases">
        <title>Finished chromosome of genome of Oscillatoria acuminata PCC 6304.</title>
        <authorList>
            <consortium name="US DOE Joint Genome Institute"/>
            <person name="Gugger M."/>
            <person name="Coursin T."/>
            <person name="Rippka R."/>
            <person name="Tandeau De Marsac N."/>
            <person name="Huntemann M."/>
            <person name="Wei C.-L."/>
            <person name="Han J."/>
            <person name="Detter J.C."/>
            <person name="Han C."/>
            <person name="Tapia R."/>
            <person name="Davenport K."/>
            <person name="Daligault H."/>
            <person name="Erkkila T."/>
            <person name="Gu W."/>
            <person name="Munk A.C.C."/>
            <person name="Teshima H."/>
            <person name="Xu Y."/>
            <person name="Chain P."/>
            <person name="Chen A."/>
            <person name="Krypides N."/>
            <person name="Mavromatis K."/>
            <person name="Markowitz V."/>
            <person name="Szeto E."/>
            <person name="Ivanova N."/>
            <person name="Mikhailova N."/>
            <person name="Ovchinnikova G."/>
            <person name="Pagani I."/>
            <person name="Pati A."/>
            <person name="Goodwin L."/>
            <person name="Peters L."/>
            <person name="Pitluck S."/>
            <person name="Woyke T."/>
            <person name="Kerfeld C."/>
        </authorList>
    </citation>
    <scope>NUCLEOTIDE SEQUENCE [LARGE SCALE GENOMIC DNA]</scope>
    <source>
        <strain evidence="2 3">PCC 6304</strain>
    </source>
</reference>
<dbReference type="KEGG" id="oac:Oscil6304_1255"/>
<dbReference type="OrthoDB" id="531681at2"/>
<accession>K9TG14</accession>